<proteinExistence type="predicted"/>
<evidence type="ECO:0000313" key="1">
    <source>
        <dbReference type="EMBL" id="KTS77463.1"/>
    </source>
</evidence>
<accession>A0ACC4ZQ38</accession>
<dbReference type="Proteomes" id="UP000074866">
    <property type="component" value="Unassembled WGS sequence"/>
</dbReference>
<comment type="caution">
    <text evidence="1">The sequence shown here is derived from an EMBL/GenBank/DDBJ whole genome shotgun (WGS) entry which is preliminary data.</text>
</comment>
<sequence>MSQKKAEAVKEAFKNVYGYNMDITSSENFGMIYSIVHNRMAKRDMFLAIANMMRTTLMLAFAFLFYYLAKILILQSVFITPHVAFIVFDFCLIFLFRQSYSKFKSFSDSIPFDAFLAWYKQQTLKKESTS</sequence>
<gene>
    <name evidence="1" type="ORF">NS115_23325</name>
</gene>
<dbReference type="EMBL" id="LDRX01000183">
    <property type="protein sequence ID" value="KTS77463.1"/>
    <property type="molecule type" value="Genomic_DNA"/>
</dbReference>
<name>A0ACC4ZQ38_9BACL</name>
<protein>
    <submittedName>
        <fullName evidence="1">Uncharacterized protein</fullName>
    </submittedName>
</protein>
<keyword evidence="2" id="KW-1185">Reference proteome</keyword>
<organism evidence="1 2">
    <name type="scientific">Paenibacillus jamilae</name>
    <dbReference type="NCBI Taxonomy" id="114136"/>
    <lineage>
        <taxon>Bacteria</taxon>
        <taxon>Bacillati</taxon>
        <taxon>Bacillota</taxon>
        <taxon>Bacilli</taxon>
        <taxon>Bacillales</taxon>
        <taxon>Paenibacillaceae</taxon>
        <taxon>Paenibacillus</taxon>
    </lineage>
</organism>
<evidence type="ECO:0000313" key="2">
    <source>
        <dbReference type="Proteomes" id="UP000074866"/>
    </source>
</evidence>
<reference evidence="1 2" key="1">
    <citation type="journal article" date="2016" name="Front. Microbiol.">
        <title>Genomic Resource of Rice Seed Associated Bacteria.</title>
        <authorList>
            <person name="Midha S."/>
            <person name="Bansal K."/>
            <person name="Sharma S."/>
            <person name="Kumar N."/>
            <person name="Patil P.P."/>
            <person name="Chaudhry V."/>
            <person name="Patil P.B."/>
        </authorList>
    </citation>
    <scope>NUCLEOTIDE SEQUENCE [LARGE SCALE GENOMIC DNA]</scope>
    <source>
        <strain evidence="1 2">NS115</strain>
    </source>
</reference>